<protein>
    <submittedName>
        <fullName evidence="2">Uncharacterized protein</fullName>
    </submittedName>
</protein>
<evidence type="ECO:0000313" key="2">
    <source>
        <dbReference type="EMBL" id="PBK95661.1"/>
    </source>
</evidence>
<dbReference type="OrthoDB" id="10504345at2759"/>
<reference evidence="3" key="1">
    <citation type="journal article" date="2017" name="Nat. Ecol. Evol.">
        <title>Genome expansion and lineage-specific genetic innovations in the forest pathogenic fungi Armillaria.</title>
        <authorList>
            <person name="Sipos G."/>
            <person name="Prasanna A.N."/>
            <person name="Walter M.C."/>
            <person name="O'Connor E."/>
            <person name="Balint B."/>
            <person name="Krizsan K."/>
            <person name="Kiss B."/>
            <person name="Hess J."/>
            <person name="Varga T."/>
            <person name="Slot J."/>
            <person name="Riley R."/>
            <person name="Boka B."/>
            <person name="Rigling D."/>
            <person name="Barry K."/>
            <person name="Lee J."/>
            <person name="Mihaltcheva S."/>
            <person name="LaButti K."/>
            <person name="Lipzen A."/>
            <person name="Waldron R."/>
            <person name="Moloney N.M."/>
            <person name="Sperisen C."/>
            <person name="Kredics L."/>
            <person name="Vagvoelgyi C."/>
            <person name="Patrignani A."/>
            <person name="Fitzpatrick D."/>
            <person name="Nagy I."/>
            <person name="Doyle S."/>
            <person name="Anderson J.B."/>
            <person name="Grigoriev I.V."/>
            <person name="Gueldener U."/>
            <person name="Muensterkoetter M."/>
            <person name="Nagy L.G."/>
        </authorList>
    </citation>
    <scope>NUCLEOTIDE SEQUENCE [LARGE SCALE GENOMIC DNA]</scope>
    <source>
        <strain evidence="3">Ar21-2</strain>
    </source>
</reference>
<keyword evidence="3" id="KW-1185">Reference proteome</keyword>
<organism evidence="2 3">
    <name type="scientific">Armillaria gallica</name>
    <name type="common">Bulbous honey fungus</name>
    <name type="synonym">Armillaria bulbosa</name>
    <dbReference type="NCBI Taxonomy" id="47427"/>
    <lineage>
        <taxon>Eukaryota</taxon>
        <taxon>Fungi</taxon>
        <taxon>Dikarya</taxon>
        <taxon>Basidiomycota</taxon>
        <taxon>Agaricomycotina</taxon>
        <taxon>Agaricomycetes</taxon>
        <taxon>Agaricomycetidae</taxon>
        <taxon>Agaricales</taxon>
        <taxon>Marasmiineae</taxon>
        <taxon>Physalacriaceae</taxon>
        <taxon>Armillaria</taxon>
    </lineage>
</organism>
<gene>
    <name evidence="2" type="ORF">ARMGADRAFT_809775</name>
</gene>
<name>A0A2H3DKA9_ARMGA</name>
<dbReference type="AlphaFoldDB" id="A0A2H3DKA9"/>
<dbReference type="InParanoid" id="A0A2H3DKA9"/>
<evidence type="ECO:0000313" key="3">
    <source>
        <dbReference type="Proteomes" id="UP000217790"/>
    </source>
</evidence>
<proteinExistence type="predicted"/>
<dbReference type="Proteomes" id="UP000217790">
    <property type="component" value="Unassembled WGS sequence"/>
</dbReference>
<feature type="region of interest" description="Disordered" evidence="1">
    <location>
        <begin position="124"/>
        <end position="143"/>
    </location>
</feature>
<evidence type="ECO:0000256" key="1">
    <source>
        <dbReference type="SAM" id="MobiDB-lite"/>
    </source>
</evidence>
<dbReference type="EMBL" id="KZ293652">
    <property type="protein sequence ID" value="PBK95661.1"/>
    <property type="molecule type" value="Genomic_DNA"/>
</dbReference>
<sequence>MNALIGPPIRQHRTNPWGCSHDPAYQVPANTCEHILWQLAHRNPCQIRRASSLVKFKRARLHFMTSIRVAGFPTRTEQRNIRKLYASRGNGNSIVWNSDGAKRTVTLSGPWAFNVRLSEEGKVEDRETGQMEYAMPRAPSNQL</sequence>
<accession>A0A2H3DKA9</accession>